<evidence type="ECO:0000313" key="2">
    <source>
        <dbReference type="EMBL" id="MBT0662673.1"/>
    </source>
</evidence>
<dbReference type="SUPFAM" id="SSF53335">
    <property type="entry name" value="S-adenosyl-L-methionine-dependent methyltransferases"/>
    <property type="match status" value="1"/>
</dbReference>
<accession>A0AAW4KVS6</accession>
<dbReference type="PANTHER" id="PTHR24422:SF10">
    <property type="entry name" value="CHEMOTAXIS PROTEIN METHYLTRANSFERASE 2"/>
    <property type="match status" value="1"/>
</dbReference>
<dbReference type="SMART" id="SM00138">
    <property type="entry name" value="MeTrc"/>
    <property type="match status" value="1"/>
</dbReference>
<dbReference type="EMBL" id="JAHCVJ010000001">
    <property type="protein sequence ID" value="MBT0662673.1"/>
    <property type="molecule type" value="Genomic_DNA"/>
</dbReference>
<dbReference type="InterPro" id="IPR000780">
    <property type="entry name" value="CheR_MeTrfase"/>
</dbReference>
<dbReference type="PROSITE" id="PS50123">
    <property type="entry name" value="CHER"/>
    <property type="match status" value="1"/>
</dbReference>
<protein>
    <submittedName>
        <fullName evidence="2">Chemotaxis protein CheR</fullName>
    </submittedName>
</protein>
<gene>
    <name evidence="2" type="ORF">KI809_00015</name>
</gene>
<dbReference type="PANTHER" id="PTHR24422">
    <property type="entry name" value="CHEMOTAXIS PROTEIN METHYLTRANSFERASE"/>
    <property type="match status" value="1"/>
</dbReference>
<dbReference type="InterPro" id="IPR050903">
    <property type="entry name" value="Bact_Chemotaxis_MeTrfase"/>
</dbReference>
<dbReference type="RefSeq" id="WP_214169476.1">
    <property type="nucleotide sequence ID" value="NZ_JAHCVJ010000001.1"/>
</dbReference>
<dbReference type="Pfam" id="PF01739">
    <property type="entry name" value="CheR"/>
    <property type="match status" value="1"/>
</dbReference>
<reference evidence="2 3" key="1">
    <citation type="submission" date="2021-05" db="EMBL/GenBank/DDBJ databases">
        <title>The draft genome of Geobacter pelophilus DSM 12255.</title>
        <authorList>
            <person name="Xu Z."/>
            <person name="Masuda Y."/>
            <person name="Itoh H."/>
            <person name="Senoo K."/>
        </authorList>
    </citation>
    <scope>NUCLEOTIDE SEQUENCE [LARGE SCALE GENOMIC DNA]</scope>
    <source>
        <strain evidence="2 3">DSM 12255</strain>
    </source>
</reference>
<keyword evidence="3" id="KW-1185">Reference proteome</keyword>
<dbReference type="InterPro" id="IPR022642">
    <property type="entry name" value="CheR_C"/>
</dbReference>
<name>A0AAW4KVS6_9BACT</name>
<comment type="caution">
    <text evidence="2">The sequence shown here is derived from an EMBL/GenBank/DDBJ whole genome shotgun (WGS) entry which is preliminary data.</text>
</comment>
<evidence type="ECO:0000313" key="3">
    <source>
        <dbReference type="Proteomes" id="UP000811899"/>
    </source>
</evidence>
<dbReference type="Gene3D" id="3.40.50.150">
    <property type="entry name" value="Vaccinia Virus protein VP39"/>
    <property type="match status" value="1"/>
</dbReference>
<feature type="domain" description="CheR-type methyltransferase" evidence="1">
    <location>
        <begin position="1"/>
        <end position="201"/>
    </location>
</feature>
<evidence type="ECO:0000259" key="1">
    <source>
        <dbReference type="PROSITE" id="PS50123"/>
    </source>
</evidence>
<dbReference type="PRINTS" id="PR00996">
    <property type="entry name" value="CHERMTFRASE"/>
</dbReference>
<dbReference type="InterPro" id="IPR029063">
    <property type="entry name" value="SAM-dependent_MTases_sf"/>
</dbReference>
<proteinExistence type="predicted"/>
<sequence>MAFTFFFRDIHTIEHIVRHVVPFASGRSVVKVWDAGCAMGPEPYTLAIVFAENMGKFAYKNLKIDATDIDGSNLFGPIIAEGVYPFEEIQRIPADLLEKYFKPADNKPGHFKIDEAVRTRLTFQKHDLLTLKPIGDNFSLIMCKNVLLHFSQEQRIEVIKMFHSALVPGGFFASEQTQKMPKEVAHLFEQVTPDAQLYRKL</sequence>
<dbReference type="AlphaFoldDB" id="A0AAW4KVS6"/>
<dbReference type="GO" id="GO:0008757">
    <property type="term" value="F:S-adenosylmethionine-dependent methyltransferase activity"/>
    <property type="evidence" value="ECO:0007669"/>
    <property type="project" value="InterPro"/>
</dbReference>
<dbReference type="Proteomes" id="UP000811899">
    <property type="component" value="Unassembled WGS sequence"/>
</dbReference>
<organism evidence="2 3">
    <name type="scientific">Geoanaerobacter pelophilus</name>
    <dbReference type="NCBI Taxonomy" id="60036"/>
    <lineage>
        <taxon>Bacteria</taxon>
        <taxon>Pseudomonadati</taxon>
        <taxon>Thermodesulfobacteriota</taxon>
        <taxon>Desulfuromonadia</taxon>
        <taxon>Geobacterales</taxon>
        <taxon>Geobacteraceae</taxon>
        <taxon>Geoanaerobacter</taxon>
    </lineage>
</organism>